<feature type="transmembrane region" description="Helical" evidence="9">
    <location>
        <begin position="233"/>
        <end position="255"/>
    </location>
</feature>
<dbReference type="Proteomes" id="UP000276301">
    <property type="component" value="Unassembled WGS sequence"/>
</dbReference>
<dbReference type="AlphaFoldDB" id="A0A498CQ61"/>
<evidence type="ECO:0000313" key="11">
    <source>
        <dbReference type="Proteomes" id="UP000276301"/>
    </source>
</evidence>
<feature type="transmembrane region" description="Helical" evidence="9">
    <location>
        <begin position="416"/>
        <end position="440"/>
    </location>
</feature>
<evidence type="ECO:0000313" key="10">
    <source>
        <dbReference type="EMBL" id="RLL13904.1"/>
    </source>
</evidence>
<keyword evidence="3 7" id="KW-1003">Cell membrane</keyword>
<reference evidence="10 11" key="1">
    <citation type="submission" date="2018-10" db="EMBL/GenBank/DDBJ databases">
        <title>Anaerotruncus faecis sp. nov., isolated from human feces.</title>
        <authorList>
            <person name="Wang Y.-J."/>
        </authorList>
    </citation>
    <scope>NUCLEOTIDE SEQUENCE [LARGE SCALE GENOMIC DNA]</scope>
    <source>
        <strain evidence="10 11">22A2-44</strain>
    </source>
</reference>
<evidence type="ECO:0000256" key="7">
    <source>
        <dbReference type="PIRNR" id="PIRNR016636"/>
    </source>
</evidence>
<evidence type="ECO:0000256" key="4">
    <source>
        <dbReference type="ARBA" id="ARBA00022692"/>
    </source>
</evidence>
<evidence type="ECO:0000256" key="6">
    <source>
        <dbReference type="ARBA" id="ARBA00023136"/>
    </source>
</evidence>
<feature type="transmembrane region" description="Helical" evidence="9">
    <location>
        <begin position="370"/>
        <end position="387"/>
    </location>
</feature>
<gene>
    <name evidence="10" type="ORF">D4A47_03180</name>
</gene>
<feature type="transmembrane region" description="Helical" evidence="9">
    <location>
        <begin position="161"/>
        <end position="181"/>
    </location>
</feature>
<dbReference type="InterPro" id="IPR004299">
    <property type="entry name" value="MBOAT_fam"/>
</dbReference>
<proteinExistence type="inferred from homology"/>
<keyword evidence="11" id="KW-1185">Reference proteome</keyword>
<dbReference type="Pfam" id="PF03062">
    <property type="entry name" value="MBOAT"/>
    <property type="match status" value="1"/>
</dbReference>
<evidence type="ECO:0000256" key="5">
    <source>
        <dbReference type="ARBA" id="ARBA00022989"/>
    </source>
</evidence>
<protein>
    <submittedName>
        <fullName evidence="10">MBOAT family protein</fullName>
    </submittedName>
</protein>
<comment type="subcellular location">
    <subcellularLocation>
        <location evidence="1">Cell membrane</location>
        <topology evidence="1">Multi-pass membrane protein</topology>
    </subcellularLocation>
</comment>
<keyword evidence="7" id="KW-0012">Acyltransferase</keyword>
<evidence type="ECO:0000256" key="1">
    <source>
        <dbReference type="ARBA" id="ARBA00004651"/>
    </source>
</evidence>
<feature type="transmembrane region" description="Helical" evidence="9">
    <location>
        <begin position="105"/>
        <end position="124"/>
    </location>
</feature>
<comment type="caution">
    <text evidence="10">The sequence shown here is derived from an EMBL/GenBank/DDBJ whole genome shotgun (WGS) entry which is preliminary data.</text>
</comment>
<evidence type="ECO:0000256" key="3">
    <source>
        <dbReference type="ARBA" id="ARBA00022475"/>
    </source>
</evidence>
<keyword evidence="4 9" id="KW-0812">Transmembrane</keyword>
<feature type="transmembrane region" description="Helical" evidence="9">
    <location>
        <begin position="340"/>
        <end position="358"/>
    </location>
</feature>
<evidence type="ECO:0000256" key="8">
    <source>
        <dbReference type="SAM" id="MobiDB-lite"/>
    </source>
</evidence>
<keyword evidence="5 9" id="KW-1133">Transmembrane helix</keyword>
<feature type="transmembrane region" description="Helical" evidence="9">
    <location>
        <begin position="33"/>
        <end position="50"/>
    </location>
</feature>
<feature type="transmembrane region" description="Helical" evidence="9">
    <location>
        <begin position="130"/>
        <end position="154"/>
    </location>
</feature>
<dbReference type="EMBL" id="RCHT01000002">
    <property type="protein sequence ID" value="RLL13904.1"/>
    <property type="molecule type" value="Genomic_DNA"/>
</dbReference>
<comment type="similarity">
    <text evidence="2 7">Belongs to the membrane-bound acyltransferase family.</text>
</comment>
<keyword evidence="6 7" id="KW-0472">Membrane</keyword>
<organism evidence="10 11">
    <name type="scientific">Anaerotruncus massiliensis</name>
    <name type="common">ex Liu et al. 2021</name>
    <dbReference type="NCBI Taxonomy" id="2321404"/>
    <lineage>
        <taxon>Bacteria</taxon>
        <taxon>Bacillati</taxon>
        <taxon>Bacillota</taxon>
        <taxon>Clostridia</taxon>
        <taxon>Eubacteriales</taxon>
        <taxon>Oscillospiraceae</taxon>
        <taxon>Anaerotruncus</taxon>
    </lineage>
</organism>
<feature type="transmembrane region" description="Helical" evidence="9">
    <location>
        <begin position="305"/>
        <end position="334"/>
    </location>
</feature>
<sequence length="472" mass="52325">MPSTPAGSSSPSWRPTDPAQTNERGCADVHLDSLSFVYLFLPLTIAVCLISPMRWRPAVLLTFSALFYWWLEGENLLLLAGIVLFDYLMGRLLERASKMPRLRRGIMICSAVKSVAIFLLYGALGPVWGAHFPLGLGVVALTSCGYVIDCYFGYTYAERNLPALALMNLFFPRLYAGPLVYHNKLMPQVKGMRMTLERAGEGGRLFLVGLGKKVIIGDAVYELYGSLRGMPTLNMTALSVWTMVVTLAFSVYFIFSGYCDMAKGIGLVFGVELPDNFHYPYQATSVNDFFARFNITVNRYIRRYVYINLGGAQGSVISGVFNILLVTILMGLWFGVSLNLLLWGVYFAAFVIFERYFLSRYMDGIPTLFRWLYTTLVVLVSFAFFSGGTPGQSLGFLKMMFGVGGFATLESSKSVLYLLASHYLVLILAAVSSTGLVGWFAGLWKKHLPRTYGIASAVFTAALLVVTTAYLL</sequence>
<dbReference type="InterPro" id="IPR024194">
    <property type="entry name" value="Ac/AlaTfrase_AlgI/DltB"/>
</dbReference>
<dbReference type="PANTHER" id="PTHR13285:SF18">
    <property type="entry name" value="PROTEIN-CYSTEINE N-PALMITOYLTRANSFERASE RASP"/>
    <property type="match status" value="1"/>
</dbReference>
<evidence type="ECO:0000256" key="9">
    <source>
        <dbReference type="SAM" id="Phobius"/>
    </source>
</evidence>
<dbReference type="GO" id="GO:0042121">
    <property type="term" value="P:alginic acid biosynthetic process"/>
    <property type="evidence" value="ECO:0007669"/>
    <property type="project" value="InterPro"/>
</dbReference>
<feature type="region of interest" description="Disordered" evidence="8">
    <location>
        <begin position="1"/>
        <end position="21"/>
    </location>
</feature>
<dbReference type="PANTHER" id="PTHR13285">
    <property type="entry name" value="ACYLTRANSFERASE"/>
    <property type="match status" value="1"/>
</dbReference>
<keyword evidence="7" id="KW-0808">Transferase</keyword>
<evidence type="ECO:0000256" key="2">
    <source>
        <dbReference type="ARBA" id="ARBA00010323"/>
    </source>
</evidence>
<dbReference type="InterPro" id="IPR028362">
    <property type="entry name" value="AlgI"/>
</dbReference>
<accession>A0A498CQ61</accession>
<name>A0A498CQ61_9FIRM</name>
<dbReference type="GO" id="GO:0016746">
    <property type="term" value="F:acyltransferase activity"/>
    <property type="evidence" value="ECO:0007669"/>
    <property type="project" value="UniProtKB-KW"/>
</dbReference>
<dbReference type="PIRSF" id="PIRSF016636">
    <property type="entry name" value="AlgI_DltB"/>
    <property type="match status" value="1"/>
</dbReference>
<feature type="transmembrane region" description="Helical" evidence="9">
    <location>
        <begin position="452"/>
        <end position="471"/>
    </location>
</feature>
<dbReference type="PIRSF" id="PIRSF500217">
    <property type="entry name" value="AlgI"/>
    <property type="match status" value="1"/>
</dbReference>
<dbReference type="GO" id="GO:0005886">
    <property type="term" value="C:plasma membrane"/>
    <property type="evidence" value="ECO:0007669"/>
    <property type="project" value="UniProtKB-SubCell"/>
</dbReference>
<dbReference type="InterPro" id="IPR051085">
    <property type="entry name" value="MB_O-acyltransferase"/>
</dbReference>